<evidence type="ECO:0000256" key="4">
    <source>
        <dbReference type="ARBA" id="ARBA00022840"/>
    </source>
</evidence>
<dbReference type="InterPro" id="IPR004095">
    <property type="entry name" value="TGS"/>
</dbReference>
<evidence type="ECO:0000256" key="6">
    <source>
        <dbReference type="HAMAP-Rule" id="MF_00944"/>
    </source>
</evidence>
<feature type="domain" description="TGS" evidence="8">
    <location>
        <begin position="279"/>
        <end position="362"/>
    </location>
</feature>
<dbReference type="Gene3D" id="1.10.150.300">
    <property type="entry name" value="TGS-like domain"/>
    <property type="match status" value="1"/>
</dbReference>
<dbReference type="InterPro" id="IPR012676">
    <property type="entry name" value="TGS-like"/>
</dbReference>
<dbReference type="InterPro" id="IPR031167">
    <property type="entry name" value="G_OBG"/>
</dbReference>
<feature type="domain" description="OBG-type G" evidence="7">
    <location>
        <begin position="3"/>
        <end position="257"/>
    </location>
</feature>
<evidence type="ECO:0000313" key="9">
    <source>
        <dbReference type="EMBL" id="MDJ1645610.1"/>
    </source>
</evidence>
<dbReference type="Gene3D" id="3.10.20.30">
    <property type="match status" value="1"/>
</dbReference>
<dbReference type="Pfam" id="PF01926">
    <property type="entry name" value="MMR_HSR1"/>
    <property type="match status" value="1"/>
</dbReference>
<evidence type="ECO:0000259" key="7">
    <source>
        <dbReference type="PROSITE" id="PS51710"/>
    </source>
</evidence>
<dbReference type="InterPro" id="IPR012675">
    <property type="entry name" value="Beta-grasp_dom_sf"/>
</dbReference>
<evidence type="ECO:0000256" key="5">
    <source>
        <dbReference type="ARBA" id="ARBA00022842"/>
    </source>
</evidence>
<dbReference type="Proteomes" id="UP001224428">
    <property type="component" value="Unassembled WGS sequence"/>
</dbReference>
<keyword evidence="2" id="KW-0479">Metal-binding</keyword>
<dbReference type="EMBL" id="JASDDP010000008">
    <property type="protein sequence ID" value="MDJ1645610.1"/>
    <property type="molecule type" value="Genomic_DNA"/>
</dbReference>
<dbReference type="PANTHER" id="PTHR23305">
    <property type="entry name" value="OBG GTPASE FAMILY"/>
    <property type="match status" value="1"/>
</dbReference>
<evidence type="ECO:0000256" key="1">
    <source>
        <dbReference type="ARBA" id="ARBA00001946"/>
    </source>
</evidence>
<evidence type="ECO:0000313" key="10">
    <source>
        <dbReference type="Proteomes" id="UP001224428"/>
    </source>
</evidence>
<dbReference type="SUPFAM" id="SSF81271">
    <property type="entry name" value="TGS-like"/>
    <property type="match status" value="1"/>
</dbReference>
<dbReference type="GO" id="GO:0043023">
    <property type="term" value="F:ribosomal large subunit binding"/>
    <property type="evidence" value="ECO:0007669"/>
    <property type="project" value="UniProtKB-UniRule"/>
</dbReference>
<keyword evidence="3 6" id="KW-0547">Nucleotide-binding</keyword>
<dbReference type="HAMAP" id="MF_00944">
    <property type="entry name" value="YchF_OLA1_ATPase"/>
    <property type="match status" value="1"/>
</dbReference>
<dbReference type="InterPro" id="IPR004396">
    <property type="entry name" value="ATPase_YchF/OLA1"/>
</dbReference>
<dbReference type="PANTHER" id="PTHR23305:SF18">
    <property type="entry name" value="OBG-TYPE G DOMAIN-CONTAINING PROTEIN"/>
    <property type="match status" value="1"/>
</dbReference>
<organism evidence="9 10">
    <name type="scientific">Mycoplasma phocimorsus</name>
    <dbReference type="NCBI Taxonomy" id="3045839"/>
    <lineage>
        <taxon>Bacteria</taxon>
        <taxon>Bacillati</taxon>
        <taxon>Mycoplasmatota</taxon>
        <taxon>Mollicutes</taxon>
        <taxon>Mycoplasmataceae</taxon>
        <taxon>Mycoplasma</taxon>
    </lineage>
</organism>
<dbReference type="NCBIfam" id="TIGR00092">
    <property type="entry name" value="redox-regulated ATPase YchF"/>
    <property type="match status" value="1"/>
</dbReference>
<dbReference type="PROSITE" id="PS51880">
    <property type="entry name" value="TGS"/>
    <property type="match status" value="1"/>
</dbReference>
<dbReference type="SUPFAM" id="SSF52540">
    <property type="entry name" value="P-loop containing nucleoside triphosphate hydrolases"/>
    <property type="match status" value="1"/>
</dbReference>
<comment type="function">
    <text evidence="6">ATPase that binds to both the 70S ribosome and the 50S ribosomal subunit in a nucleotide-independent manner.</text>
</comment>
<dbReference type="InterPro" id="IPR013029">
    <property type="entry name" value="YchF_C"/>
</dbReference>
<comment type="caution">
    <text evidence="9">The sequence shown here is derived from an EMBL/GenBank/DDBJ whole genome shotgun (WGS) entry which is preliminary data.</text>
</comment>
<dbReference type="InterPro" id="IPR023192">
    <property type="entry name" value="TGS-like_dom_sf"/>
</dbReference>
<dbReference type="PRINTS" id="PR00326">
    <property type="entry name" value="GTP1OBG"/>
</dbReference>
<dbReference type="PIRSF" id="PIRSF006641">
    <property type="entry name" value="CHP00092"/>
    <property type="match status" value="1"/>
</dbReference>
<sequence length="364" mass="41260">MALKAGIVGLPNVGKSCLFTALTKKMVESRNYAFTTIEPNISTVKLEDERIQKLAEIVKPDKIQYATFDFVDIAGLVKGASKGEGLGNKFLGNIREVNAIVHVVRCFENKDIMHVNNKIDPVFDVQVINEELILADLNSIESMIAKINKKAKSGDKEAVLELNLFYKIQKILENGQLIYNHPDVINEENILKKYQFLTSKPMIYVANIDSDSINDFENNKYYKQLKIFLKEAPLLPISILAENEISQVDDESREEFLEMYNLQDTSLNKLAKMTFDILGLKTYFTAGKIEVRAWVYKDGMNAPECAGIIHTDFQNKFIKAEVISYQDFIENNGEIGAKNAGKVRLEGKTYIMQDGDICHFRFGK</sequence>
<dbReference type="CDD" id="cd04867">
    <property type="entry name" value="TGS_YchF_OLA1"/>
    <property type="match status" value="1"/>
</dbReference>
<proteinExistence type="inferred from homology"/>
<dbReference type="Gene3D" id="3.40.50.300">
    <property type="entry name" value="P-loop containing nucleotide triphosphate hydrolases"/>
    <property type="match status" value="1"/>
</dbReference>
<dbReference type="GO" id="GO:0005525">
    <property type="term" value="F:GTP binding"/>
    <property type="evidence" value="ECO:0007669"/>
    <property type="project" value="InterPro"/>
</dbReference>
<dbReference type="PROSITE" id="PS51710">
    <property type="entry name" value="G_OBG"/>
    <property type="match status" value="1"/>
</dbReference>
<dbReference type="GO" id="GO:0016887">
    <property type="term" value="F:ATP hydrolysis activity"/>
    <property type="evidence" value="ECO:0007669"/>
    <property type="project" value="UniProtKB-UniRule"/>
</dbReference>
<dbReference type="GO" id="GO:0046872">
    <property type="term" value="F:metal ion binding"/>
    <property type="evidence" value="ECO:0007669"/>
    <property type="project" value="UniProtKB-KW"/>
</dbReference>
<dbReference type="RefSeq" id="WP_283827136.1">
    <property type="nucleotide sequence ID" value="NZ_JASDDP010000008.1"/>
</dbReference>
<evidence type="ECO:0000259" key="8">
    <source>
        <dbReference type="PROSITE" id="PS51880"/>
    </source>
</evidence>
<dbReference type="FunFam" id="1.10.150.300:FF:000001">
    <property type="entry name" value="Ribosome-binding ATPase YchF"/>
    <property type="match status" value="1"/>
</dbReference>
<comment type="caution">
    <text evidence="6">Lacks conserved residue(s) required for the propagation of feature annotation.</text>
</comment>
<keyword evidence="5" id="KW-0460">Magnesium</keyword>
<dbReference type="InterPro" id="IPR027417">
    <property type="entry name" value="P-loop_NTPase"/>
</dbReference>
<evidence type="ECO:0000256" key="2">
    <source>
        <dbReference type="ARBA" id="ARBA00022723"/>
    </source>
</evidence>
<gene>
    <name evidence="6 9" type="primary">ychF</name>
    <name evidence="9" type="ORF">QLQ80_00700</name>
</gene>
<keyword evidence="4 6" id="KW-0067">ATP-binding</keyword>
<dbReference type="InterPro" id="IPR041706">
    <property type="entry name" value="YchF_N"/>
</dbReference>
<reference evidence="9" key="1">
    <citation type="submission" date="2023-05" db="EMBL/GenBank/DDBJ databases">
        <title>Mycoplasma phocimorsus sp. nov., isolated from Scandinavian patients with seal finger or septic arthritis after contact with seals.</title>
        <authorList>
            <person name="Skafte-Holm A."/>
            <person name="Pedersen T.R."/>
            <person name="Froelund M."/>
            <person name="Stegger M."/>
            <person name="Qvortrup K."/>
            <person name="Michaels D.L."/>
            <person name="Brown D.R."/>
            <person name="Jensen J.S."/>
        </authorList>
    </citation>
    <scope>NUCLEOTIDE SEQUENCE</scope>
    <source>
        <strain evidence="9">M5725</strain>
    </source>
</reference>
<dbReference type="AlphaFoldDB" id="A0AAJ1UWM5"/>
<dbReference type="GO" id="GO:0005524">
    <property type="term" value="F:ATP binding"/>
    <property type="evidence" value="ECO:0007669"/>
    <property type="project" value="UniProtKB-UniRule"/>
</dbReference>
<dbReference type="InterPro" id="IPR006073">
    <property type="entry name" value="GTP-bd"/>
</dbReference>
<comment type="similarity">
    <text evidence="6">Belongs to the TRAFAC class OBG-HflX-like GTPase superfamily. OBG GTPase family. YchF/OLA1 subfamily.</text>
</comment>
<evidence type="ECO:0000256" key="3">
    <source>
        <dbReference type="ARBA" id="ARBA00022741"/>
    </source>
</evidence>
<name>A0AAJ1UWM5_9MOLU</name>
<dbReference type="FunFam" id="3.10.20.30:FF:000001">
    <property type="entry name" value="Ribosome-binding ATPase YchF"/>
    <property type="match status" value="1"/>
</dbReference>
<comment type="cofactor">
    <cofactor evidence="1">
        <name>Mg(2+)</name>
        <dbReference type="ChEBI" id="CHEBI:18420"/>
    </cofactor>
</comment>
<protein>
    <recommendedName>
        <fullName evidence="6">Ribosome-binding ATPase YchF</fullName>
    </recommendedName>
</protein>
<keyword evidence="10" id="KW-1185">Reference proteome</keyword>
<dbReference type="CDD" id="cd01900">
    <property type="entry name" value="YchF"/>
    <property type="match status" value="1"/>
</dbReference>
<dbReference type="Pfam" id="PF06071">
    <property type="entry name" value="YchF-GTPase_C"/>
    <property type="match status" value="1"/>
</dbReference>
<accession>A0AAJ1UWM5</accession>
<dbReference type="GO" id="GO:0005737">
    <property type="term" value="C:cytoplasm"/>
    <property type="evidence" value="ECO:0007669"/>
    <property type="project" value="TreeGrafter"/>
</dbReference>